<dbReference type="PROSITE" id="PS50995">
    <property type="entry name" value="HTH_MARR_2"/>
    <property type="match status" value="1"/>
</dbReference>
<feature type="domain" description="HTH marR-type" evidence="4">
    <location>
        <begin position="16"/>
        <end position="151"/>
    </location>
</feature>
<dbReference type="InterPro" id="IPR036388">
    <property type="entry name" value="WH-like_DNA-bd_sf"/>
</dbReference>
<comment type="caution">
    <text evidence="5">The sequence shown here is derived from an EMBL/GenBank/DDBJ whole genome shotgun (WGS) entry which is preliminary data.</text>
</comment>
<dbReference type="Proteomes" id="UP001057702">
    <property type="component" value="Unassembled WGS sequence"/>
</dbReference>
<accession>A0ABT1PTS4</accession>
<dbReference type="Pfam" id="PF01047">
    <property type="entry name" value="MarR"/>
    <property type="match status" value="1"/>
</dbReference>
<dbReference type="PANTHER" id="PTHR39515">
    <property type="entry name" value="CONSERVED PROTEIN"/>
    <property type="match status" value="1"/>
</dbReference>
<evidence type="ECO:0000313" key="5">
    <source>
        <dbReference type="EMBL" id="MCQ4079942.1"/>
    </source>
</evidence>
<evidence type="ECO:0000313" key="6">
    <source>
        <dbReference type="Proteomes" id="UP001057702"/>
    </source>
</evidence>
<dbReference type="RefSeq" id="WP_255918803.1">
    <property type="nucleotide sequence ID" value="NZ_JANFNG010000002.1"/>
</dbReference>
<evidence type="ECO:0000256" key="1">
    <source>
        <dbReference type="ARBA" id="ARBA00023015"/>
    </source>
</evidence>
<gene>
    <name evidence="5" type="ORF">NGB36_04885</name>
</gene>
<dbReference type="Gene3D" id="1.10.10.10">
    <property type="entry name" value="Winged helix-like DNA-binding domain superfamily/Winged helix DNA-binding domain"/>
    <property type="match status" value="1"/>
</dbReference>
<keyword evidence="2" id="KW-0238">DNA-binding</keyword>
<proteinExistence type="predicted"/>
<evidence type="ECO:0000259" key="4">
    <source>
        <dbReference type="PROSITE" id="PS50995"/>
    </source>
</evidence>
<keyword evidence="1" id="KW-0805">Transcription regulation</keyword>
<dbReference type="SMART" id="SM00347">
    <property type="entry name" value="HTH_MARR"/>
    <property type="match status" value="1"/>
</dbReference>
<reference evidence="5" key="1">
    <citation type="submission" date="2022-06" db="EMBL/GenBank/DDBJ databases">
        <title>Draft genome sequence of Streptomyces sp. RB6PN25 isolated from peat swamp forest in Thailand.</title>
        <authorList>
            <person name="Duangmal K."/>
            <person name="Klaysubun C."/>
        </authorList>
    </citation>
    <scope>NUCLEOTIDE SEQUENCE</scope>
    <source>
        <strain evidence="5">RB6PN25</strain>
    </source>
</reference>
<keyword evidence="3" id="KW-0804">Transcription</keyword>
<dbReference type="SUPFAM" id="SSF46785">
    <property type="entry name" value="Winged helix' DNA-binding domain"/>
    <property type="match status" value="1"/>
</dbReference>
<dbReference type="InterPro" id="IPR023187">
    <property type="entry name" value="Tscrpt_reg_MarR-type_CS"/>
</dbReference>
<dbReference type="EMBL" id="JANFNG010000002">
    <property type="protein sequence ID" value="MCQ4079942.1"/>
    <property type="molecule type" value="Genomic_DNA"/>
</dbReference>
<evidence type="ECO:0000256" key="3">
    <source>
        <dbReference type="ARBA" id="ARBA00023163"/>
    </source>
</evidence>
<evidence type="ECO:0000256" key="2">
    <source>
        <dbReference type="ARBA" id="ARBA00023125"/>
    </source>
</evidence>
<dbReference type="PROSITE" id="PS01117">
    <property type="entry name" value="HTH_MARR_1"/>
    <property type="match status" value="1"/>
</dbReference>
<dbReference type="PANTHER" id="PTHR39515:SF2">
    <property type="entry name" value="HTH-TYPE TRANSCRIPTIONAL REGULATOR RV0880"/>
    <property type="match status" value="1"/>
</dbReference>
<keyword evidence="6" id="KW-1185">Reference proteome</keyword>
<name>A0ABT1PTS4_9ACTN</name>
<dbReference type="InterPro" id="IPR000835">
    <property type="entry name" value="HTH_MarR-typ"/>
</dbReference>
<sequence length="153" mass="16577">MGAVGQDVGLGAVEETVRLGGDLRVAVGRIARRLRQAHRTGDLTFSEASVLARLDREGPTTPGVLAELERVRPQAMTSTVGALERRGLIARSADVEDGRRVVVSVTEQGRRVLTDMRQASTMRLARGLEQFTPAERARLEQAVPLLDRLAGLL</sequence>
<dbReference type="InterPro" id="IPR036390">
    <property type="entry name" value="WH_DNA-bd_sf"/>
</dbReference>
<protein>
    <submittedName>
        <fullName evidence="5">MarR family transcriptional regulator</fullName>
    </submittedName>
</protein>
<dbReference type="InterPro" id="IPR052526">
    <property type="entry name" value="HTH-type_Bedaq_tolerance"/>
</dbReference>
<organism evidence="5 6">
    <name type="scientific">Streptomyces humicola</name>
    <dbReference type="NCBI Taxonomy" id="2953240"/>
    <lineage>
        <taxon>Bacteria</taxon>
        <taxon>Bacillati</taxon>
        <taxon>Actinomycetota</taxon>
        <taxon>Actinomycetes</taxon>
        <taxon>Kitasatosporales</taxon>
        <taxon>Streptomycetaceae</taxon>
        <taxon>Streptomyces</taxon>
    </lineage>
</organism>